<dbReference type="Proteomes" id="UP001317742">
    <property type="component" value="Chromosome"/>
</dbReference>
<keyword evidence="3" id="KW-0813">Transport</keyword>
<keyword evidence="10" id="KW-1185">Reference proteome</keyword>
<evidence type="ECO:0000256" key="5">
    <source>
        <dbReference type="ARBA" id="ARBA00022989"/>
    </source>
</evidence>
<dbReference type="InterPro" id="IPR020846">
    <property type="entry name" value="MFS_dom"/>
</dbReference>
<accession>A0ABM8B0V3</accession>
<organism evidence="9 10">
    <name type="scientific">Pseudodesulfovibrio nedwellii</name>
    <dbReference type="NCBI Taxonomy" id="2973072"/>
    <lineage>
        <taxon>Bacteria</taxon>
        <taxon>Pseudomonadati</taxon>
        <taxon>Thermodesulfobacteriota</taxon>
        <taxon>Desulfovibrionia</taxon>
        <taxon>Desulfovibrionales</taxon>
        <taxon>Desulfovibrionaceae</taxon>
    </lineage>
</organism>
<dbReference type="SUPFAM" id="SSF103473">
    <property type="entry name" value="MFS general substrate transporter"/>
    <property type="match status" value="1"/>
</dbReference>
<reference evidence="9 10" key="1">
    <citation type="submission" date="2022-08" db="EMBL/GenBank/DDBJ databases">
        <title>Genome Sequence of the sulphate-reducing bacterium, Pseudodesulfovibrio sp. SYK.</title>
        <authorList>
            <person name="Kondo R."/>
            <person name="Kataoka T."/>
        </authorList>
    </citation>
    <scope>NUCLEOTIDE SEQUENCE [LARGE SCALE GENOMIC DNA]</scope>
    <source>
        <strain evidence="9 10">SYK</strain>
    </source>
</reference>
<feature type="transmembrane region" description="Helical" evidence="7">
    <location>
        <begin position="253"/>
        <end position="278"/>
    </location>
</feature>
<feature type="transmembrane region" description="Helical" evidence="7">
    <location>
        <begin position="58"/>
        <end position="78"/>
    </location>
</feature>
<proteinExistence type="inferred from homology"/>
<dbReference type="InterPro" id="IPR036259">
    <property type="entry name" value="MFS_trans_sf"/>
</dbReference>
<feature type="transmembrane region" description="Helical" evidence="7">
    <location>
        <begin position="24"/>
        <end position="46"/>
    </location>
</feature>
<comment type="similarity">
    <text evidence="2">Belongs to the major facilitator superfamily. Sugar transporter (TC 2.A.1.1) family.</text>
</comment>
<gene>
    <name evidence="9" type="ORF">SYK_15370</name>
</gene>
<evidence type="ECO:0000256" key="3">
    <source>
        <dbReference type="ARBA" id="ARBA00022448"/>
    </source>
</evidence>
<evidence type="ECO:0000256" key="1">
    <source>
        <dbReference type="ARBA" id="ARBA00004141"/>
    </source>
</evidence>
<dbReference type="EMBL" id="AP026709">
    <property type="protein sequence ID" value="BDQ37177.1"/>
    <property type="molecule type" value="Genomic_DNA"/>
</dbReference>
<feature type="transmembrane region" description="Helical" evidence="7">
    <location>
        <begin position="148"/>
        <end position="166"/>
    </location>
</feature>
<feature type="transmembrane region" description="Helical" evidence="7">
    <location>
        <begin position="375"/>
        <end position="398"/>
    </location>
</feature>
<dbReference type="InterPro" id="IPR005829">
    <property type="entry name" value="Sugar_transporter_CS"/>
</dbReference>
<feature type="transmembrane region" description="Helical" evidence="7">
    <location>
        <begin position="90"/>
        <end position="108"/>
    </location>
</feature>
<evidence type="ECO:0000256" key="2">
    <source>
        <dbReference type="ARBA" id="ARBA00010992"/>
    </source>
</evidence>
<dbReference type="CDD" id="cd17316">
    <property type="entry name" value="MFS_SV2_like"/>
    <property type="match status" value="1"/>
</dbReference>
<feature type="domain" description="Major facilitator superfamily (MFS) profile" evidence="8">
    <location>
        <begin position="24"/>
        <end position="430"/>
    </location>
</feature>
<keyword evidence="4 7" id="KW-0812">Transmembrane</keyword>
<dbReference type="PROSITE" id="PS00216">
    <property type="entry name" value="SUGAR_TRANSPORT_1"/>
    <property type="match status" value="1"/>
</dbReference>
<dbReference type="Gene3D" id="1.20.1250.20">
    <property type="entry name" value="MFS general substrate transporter like domains"/>
    <property type="match status" value="1"/>
</dbReference>
<dbReference type="PANTHER" id="PTHR23511">
    <property type="entry name" value="SYNAPTIC VESICLE GLYCOPROTEIN 2"/>
    <property type="match status" value="1"/>
</dbReference>
<feature type="transmembrane region" description="Helical" evidence="7">
    <location>
        <begin position="315"/>
        <end position="334"/>
    </location>
</feature>
<dbReference type="InterPro" id="IPR005828">
    <property type="entry name" value="MFS_sugar_transport-like"/>
</dbReference>
<evidence type="ECO:0000313" key="9">
    <source>
        <dbReference type="EMBL" id="BDQ37177.1"/>
    </source>
</evidence>
<comment type="subcellular location">
    <subcellularLocation>
        <location evidence="1">Membrane</location>
        <topology evidence="1">Multi-pass membrane protein</topology>
    </subcellularLocation>
</comment>
<feature type="transmembrane region" description="Helical" evidence="7">
    <location>
        <begin position="114"/>
        <end position="136"/>
    </location>
</feature>
<dbReference type="Pfam" id="PF00083">
    <property type="entry name" value="Sugar_tr"/>
    <property type="match status" value="1"/>
</dbReference>
<dbReference type="PANTHER" id="PTHR23511:SF34">
    <property type="entry name" value="SYNAPTIC VESICLE GLYCOPROTEIN 2"/>
    <property type="match status" value="1"/>
</dbReference>
<dbReference type="RefSeq" id="WP_281763036.1">
    <property type="nucleotide sequence ID" value="NZ_AP026709.1"/>
</dbReference>
<keyword evidence="5 7" id="KW-1133">Transmembrane helix</keyword>
<evidence type="ECO:0000256" key="4">
    <source>
        <dbReference type="ARBA" id="ARBA00022692"/>
    </source>
</evidence>
<feature type="transmembrane region" description="Helical" evidence="7">
    <location>
        <begin position="178"/>
        <end position="199"/>
    </location>
</feature>
<feature type="transmembrane region" description="Helical" evidence="7">
    <location>
        <begin position="340"/>
        <end position="363"/>
    </location>
</feature>
<evidence type="ECO:0000313" key="10">
    <source>
        <dbReference type="Proteomes" id="UP001317742"/>
    </source>
</evidence>
<sequence length="446" mass="47976">MKGTQKHQGVSFEDAPSFPIHRKIAAGAFMGQITDGYILGIVGIALSYATGPLGLTSFWLGVLGAASLFGILLGSFVAGPMADRIGRKPLFATVMFASFALSLAQFVVSDPLLLAVLRFVLGMCIGADYTVGIALLSEWTPTKKRSGFLAWLLVSWTVGYVIAYIVGFFMDGLGDDGWRWVLCTSAIPAAITMLLRFGVPESPSWLAQNGHAAKALENIHRYLGKNYGLPAADKEAPSASWFRLFSPELRYNTLVSCVFFLCQVLPFFAISIFLPLVLSNMHIENPYASGVMYNVFTIVGVLIGTWLIDRISRRAFLLFTFYGAGAVLTIMTLWTDMPGMLSLIMLAAFSTVLAISIVLEFAYPPELFPTELRASGVGLTIAVSRIGAGGGAFLLPIVNEHFGIYAALGACIATLIIGGIVCHIWAPETSIKFAHKKSGTVAATAR</sequence>
<keyword evidence="6 7" id="KW-0472">Membrane</keyword>
<dbReference type="PROSITE" id="PS50850">
    <property type="entry name" value="MFS"/>
    <property type="match status" value="1"/>
</dbReference>
<evidence type="ECO:0000256" key="7">
    <source>
        <dbReference type="SAM" id="Phobius"/>
    </source>
</evidence>
<feature type="transmembrane region" description="Helical" evidence="7">
    <location>
        <begin position="404"/>
        <end position="426"/>
    </location>
</feature>
<protein>
    <submittedName>
        <fullName evidence="9">MFS transporter</fullName>
    </submittedName>
</protein>
<evidence type="ECO:0000259" key="8">
    <source>
        <dbReference type="PROSITE" id="PS50850"/>
    </source>
</evidence>
<name>A0ABM8B0V3_9BACT</name>
<feature type="transmembrane region" description="Helical" evidence="7">
    <location>
        <begin position="290"/>
        <end position="308"/>
    </location>
</feature>
<dbReference type="PROSITE" id="PS00217">
    <property type="entry name" value="SUGAR_TRANSPORT_2"/>
    <property type="match status" value="1"/>
</dbReference>
<evidence type="ECO:0000256" key="6">
    <source>
        <dbReference type="ARBA" id="ARBA00023136"/>
    </source>
</evidence>